<proteinExistence type="predicted"/>
<dbReference type="Proteomes" id="UP001328107">
    <property type="component" value="Unassembled WGS sequence"/>
</dbReference>
<dbReference type="EMBL" id="BTRK01000004">
    <property type="protein sequence ID" value="GMR50760.1"/>
    <property type="molecule type" value="Genomic_DNA"/>
</dbReference>
<keyword evidence="2" id="KW-1185">Reference proteome</keyword>
<name>A0AAN5I455_9BILA</name>
<organism evidence="1 2">
    <name type="scientific">Pristionchus mayeri</name>
    <dbReference type="NCBI Taxonomy" id="1317129"/>
    <lineage>
        <taxon>Eukaryota</taxon>
        <taxon>Metazoa</taxon>
        <taxon>Ecdysozoa</taxon>
        <taxon>Nematoda</taxon>
        <taxon>Chromadorea</taxon>
        <taxon>Rhabditida</taxon>
        <taxon>Rhabditina</taxon>
        <taxon>Diplogasteromorpha</taxon>
        <taxon>Diplogasteroidea</taxon>
        <taxon>Neodiplogasteridae</taxon>
        <taxon>Pristionchus</taxon>
    </lineage>
</organism>
<accession>A0AAN5I455</accession>
<gene>
    <name evidence="1" type="ORF">PMAYCL1PPCAC_20955</name>
</gene>
<reference evidence="2" key="1">
    <citation type="submission" date="2022-10" db="EMBL/GenBank/DDBJ databases">
        <title>Genome assembly of Pristionchus species.</title>
        <authorList>
            <person name="Yoshida K."/>
            <person name="Sommer R.J."/>
        </authorList>
    </citation>
    <scope>NUCLEOTIDE SEQUENCE [LARGE SCALE GENOMIC DNA]</scope>
    <source>
        <strain evidence="2">RS5460</strain>
    </source>
</reference>
<sequence>MIQKIEGLTLAQYGRQDEEGCELGITRSASAIISSVVTVASSSAAISTSTTVSAATVATASSSSSASASASVRELDARVHTADSRSVHGLHCILCISLVFVLDEGEAGRATRHPHLEDLPVATEGVLDLLRRGVRGQTSDVDLSSVGHDYCNLLI</sequence>
<comment type="caution">
    <text evidence="1">The sequence shown here is derived from an EMBL/GenBank/DDBJ whole genome shotgun (WGS) entry which is preliminary data.</text>
</comment>
<feature type="non-terminal residue" evidence="1">
    <location>
        <position position="155"/>
    </location>
</feature>
<evidence type="ECO:0000313" key="2">
    <source>
        <dbReference type="Proteomes" id="UP001328107"/>
    </source>
</evidence>
<protein>
    <submittedName>
        <fullName evidence="1">Uncharacterized protein</fullName>
    </submittedName>
</protein>
<evidence type="ECO:0000313" key="1">
    <source>
        <dbReference type="EMBL" id="GMR50760.1"/>
    </source>
</evidence>
<dbReference type="AlphaFoldDB" id="A0AAN5I455"/>